<keyword evidence="8 14" id="KW-0675">Receptor</keyword>
<dbReference type="SUPFAM" id="SSF49464">
    <property type="entry name" value="Carboxypeptidase regulatory domain-like"/>
    <property type="match status" value="1"/>
</dbReference>
<keyword evidence="7 10" id="KW-0472">Membrane</keyword>
<organism evidence="14 15">
    <name type="scientific">Echinicola arenosa</name>
    <dbReference type="NCBI Taxonomy" id="2774144"/>
    <lineage>
        <taxon>Bacteria</taxon>
        <taxon>Pseudomonadati</taxon>
        <taxon>Bacteroidota</taxon>
        <taxon>Cytophagia</taxon>
        <taxon>Cytophagales</taxon>
        <taxon>Cyclobacteriaceae</taxon>
        <taxon>Echinicola</taxon>
    </lineage>
</organism>
<dbReference type="InterPro" id="IPR000531">
    <property type="entry name" value="Beta-barrel_TonB"/>
</dbReference>
<evidence type="ECO:0000256" key="10">
    <source>
        <dbReference type="PROSITE-ProRule" id="PRU01360"/>
    </source>
</evidence>
<gene>
    <name evidence="14" type="ORF">IFO69_05830</name>
</gene>
<evidence type="ECO:0000256" key="7">
    <source>
        <dbReference type="ARBA" id="ARBA00023136"/>
    </source>
</evidence>
<dbReference type="NCBIfam" id="TIGR04057">
    <property type="entry name" value="SusC_RagA_signa"/>
    <property type="match status" value="1"/>
</dbReference>
<dbReference type="PANTHER" id="PTHR30069">
    <property type="entry name" value="TONB-DEPENDENT OUTER MEMBRANE RECEPTOR"/>
    <property type="match status" value="1"/>
</dbReference>
<comment type="similarity">
    <text evidence="10 11">Belongs to the TonB-dependent receptor family.</text>
</comment>
<dbReference type="RefSeq" id="WP_192009143.1">
    <property type="nucleotide sequence ID" value="NZ_JACYTQ010000002.1"/>
</dbReference>
<dbReference type="NCBIfam" id="TIGR04056">
    <property type="entry name" value="OMP_RagA_SusC"/>
    <property type="match status" value="1"/>
</dbReference>
<dbReference type="InterPro" id="IPR008969">
    <property type="entry name" value="CarboxyPept-like_regulatory"/>
</dbReference>
<feature type="domain" description="TonB-dependent receptor-like beta-barrel" evidence="12">
    <location>
        <begin position="419"/>
        <end position="802"/>
    </location>
</feature>
<dbReference type="InterPro" id="IPR037066">
    <property type="entry name" value="Plug_dom_sf"/>
</dbReference>
<reference evidence="14 15" key="1">
    <citation type="submission" date="2020-09" db="EMBL/GenBank/DDBJ databases">
        <title>Echinicola sp. CAU 1574 isolated from sand of Sido Beach.</title>
        <authorList>
            <person name="Kim W."/>
        </authorList>
    </citation>
    <scope>NUCLEOTIDE SEQUENCE [LARGE SCALE GENOMIC DNA]</scope>
    <source>
        <strain evidence="14 15">CAU 1574</strain>
    </source>
</reference>
<dbReference type="Pfam" id="PF00593">
    <property type="entry name" value="TonB_dep_Rec_b-barrel"/>
    <property type="match status" value="1"/>
</dbReference>
<keyword evidence="4 10" id="KW-0812">Transmembrane</keyword>
<dbReference type="InterPro" id="IPR023997">
    <property type="entry name" value="TonB-dep_OMP_SusC/RagA_CS"/>
</dbReference>
<evidence type="ECO:0000256" key="5">
    <source>
        <dbReference type="ARBA" id="ARBA00022729"/>
    </source>
</evidence>
<dbReference type="InterPro" id="IPR012910">
    <property type="entry name" value="Plug_dom"/>
</dbReference>
<dbReference type="Proteomes" id="UP000647133">
    <property type="component" value="Unassembled WGS sequence"/>
</dbReference>
<evidence type="ECO:0000256" key="8">
    <source>
        <dbReference type="ARBA" id="ARBA00023170"/>
    </source>
</evidence>
<dbReference type="SUPFAM" id="SSF56935">
    <property type="entry name" value="Porins"/>
    <property type="match status" value="1"/>
</dbReference>
<evidence type="ECO:0000259" key="12">
    <source>
        <dbReference type="Pfam" id="PF00593"/>
    </source>
</evidence>
<accession>A0ABR9AIC1</accession>
<dbReference type="Pfam" id="PF13715">
    <property type="entry name" value="CarbopepD_reg_2"/>
    <property type="match status" value="1"/>
</dbReference>
<name>A0ABR9AIC1_9BACT</name>
<evidence type="ECO:0000313" key="14">
    <source>
        <dbReference type="EMBL" id="MBD8488259.1"/>
    </source>
</evidence>
<evidence type="ECO:0000256" key="4">
    <source>
        <dbReference type="ARBA" id="ARBA00022692"/>
    </source>
</evidence>
<dbReference type="InterPro" id="IPR039426">
    <property type="entry name" value="TonB-dep_rcpt-like"/>
</dbReference>
<keyword evidence="5" id="KW-0732">Signal</keyword>
<comment type="subcellular location">
    <subcellularLocation>
        <location evidence="1 10">Cell outer membrane</location>
        <topology evidence="1 10">Multi-pass membrane protein</topology>
    </subcellularLocation>
</comment>
<keyword evidence="6 11" id="KW-0798">TonB box</keyword>
<dbReference type="Gene3D" id="2.170.130.10">
    <property type="entry name" value="TonB-dependent receptor, plug domain"/>
    <property type="match status" value="1"/>
</dbReference>
<evidence type="ECO:0000256" key="9">
    <source>
        <dbReference type="ARBA" id="ARBA00023237"/>
    </source>
</evidence>
<evidence type="ECO:0000256" key="3">
    <source>
        <dbReference type="ARBA" id="ARBA00022452"/>
    </source>
</evidence>
<dbReference type="InterPro" id="IPR036942">
    <property type="entry name" value="Beta-barrel_TonB_sf"/>
</dbReference>
<dbReference type="PROSITE" id="PS52016">
    <property type="entry name" value="TONB_DEPENDENT_REC_3"/>
    <property type="match status" value="1"/>
</dbReference>
<dbReference type="Gene3D" id="2.40.170.20">
    <property type="entry name" value="TonB-dependent receptor, beta-barrel domain"/>
    <property type="match status" value="1"/>
</dbReference>
<comment type="caution">
    <text evidence="14">The sequence shown here is derived from an EMBL/GenBank/DDBJ whole genome shotgun (WGS) entry which is preliminary data.</text>
</comment>
<evidence type="ECO:0000256" key="1">
    <source>
        <dbReference type="ARBA" id="ARBA00004571"/>
    </source>
</evidence>
<keyword evidence="9 10" id="KW-0998">Cell outer membrane</keyword>
<evidence type="ECO:0000313" key="15">
    <source>
        <dbReference type="Proteomes" id="UP000647133"/>
    </source>
</evidence>
<protein>
    <submittedName>
        <fullName evidence="14">TonB-dependent receptor</fullName>
    </submittedName>
</protein>
<keyword evidence="2 10" id="KW-0813">Transport</keyword>
<keyword evidence="15" id="KW-1185">Reference proteome</keyword>
<dbReference type="InterPro" id="IPR023996">
    <property type="entry name" value="TonB-dep_OMP_SusC/RagA"/>
</dbReference>
<evidence type="ECO:0000256" key="2">
    <source>
        <dbReference type="ARBA" id="ARBA00022448"/>
    </source>
</evidence>
<proteinExistence type="inferred from homology"/>
<dbReference type="EMBL" id="JACYTQ010000002">
    <property type="protein sequence ID" value="MBD8488259.1"/>
    <property type="molecule type" value="Genomic_DNA"/>
</dbReference>
<dbReference type="Gene3D" id="2.60.40.1120">
    <property type="entry name" value="Carboxypeptidase-like, regulatory domain"/>
    <property type="match status" value="1"/>
</dbReference>
<evidence type="ECO:0000256" key="6">
    <source>
        <dbReference type="ARBA" id="ARBA00023077"/>
    </source>
</evidence>
<evidence type="ECO:0000256" key="11">
    <source>
        <dbReference type="RuleBase" id="RU003357"/>
    </source>
</evidence>
<dbReference type="PANTHER" id="PTHR30069:SF29">
    <property type="entry name" value="HEMOGLOBIN AND HEMOGLOBIN-HAPTOGLOBIN-BINDING PROTEIN 1-RELATED"/>
    <property type="match status" value="1"/>
</dbReference>
<feature type="domain" description="TonB-dependent receptor plug" evidence="13">
    <location>
        <begin position="123"/>
        <end position="249"/>
    </location>
</feature>
<keyword evidence="3 10" id="KW-1134">Transmembrane beta strand</keyword>
<sequence>MKPKILRWLLAQKECWLLGVIFLLASQSFAQNGAISGLVVDKAGESLPGVNIIIKGSTKGTITDLDGKFSIETSSDDILVFSFLGFTPKEVRVGNQDFLNVTLEEDLSDLDEVVVVGYGTVKKSDLTGSVASVKPDELNLGSLQNIDQMLTGRMPGVQINQNSAEPGGSVNVRIRGVGSINAGNEPLYVIDGMPIDNSPSISGSGTGISDNRNPKNPLNLINPNDIASIEVLKDASATAIYGSRGANGVIMITTKRGSNKGTQVTYDFSGSLQRMANKVDLLSSTEFAQVVNDIQEDSGLDPLYDMSQVTEQSDWLDEITRTGYIQNHNLAVSGGNDKSSFYSSVSYYDQEGILISSGMERLSARLNAEFKASDKFRYGVNLTNSYVKNDNVPFGTGFNASAGVVNSAMEIDPTIDKFNPDGTPYQDFSIDMDNPLIIADVYTEEENTRLLGNVFGEYTIIPDLNAKLTLGFDRLNARKDTYVQSTTKTGIANGSGIGTIITGDKSNKMLEATVNYKKSWSVHNFNFLAGYTYQDFINKGFSGTIDGFPSDALLTNNFGLGNTERDEVNSYKNSNKLISYLTRVNYDYNSKYYVTFSMRADGSSKFGENNKYGYFPSMALSWRVSQESFLSSSEVVTNLKLRTSWGKTGNQSIGNFMSLSTLGAGGLALINGLQQQGITATRIPNPNLKWETTTQFDIGVDLELWSGRLNFVADYFIRNTDDLLLNLPLPKSSGFNSILDNVGSVENKGFELAIESYNIDKQKFAWTTSFNLTKVKNKVTDLAGSDQILQGGLPFTSDITIVTEGQPLNSYYGHIVDGIWQEGEDIANSPQPNAQPGYPKFRDISGPEGVPDGAISDADKTVIGSPFPDFSLGLRNNFQYGRLNLDIFFAGDFGQSLLNQNLLNSLYPIDPGRNRLAEPLLNRWTPQNPTNAWPSGVNPTSYGGSTVNSLSVEDATFIRLRNLRLSYDFNVSNHKFLRGVNFYLQGSNLLLITDYMGFDPEVNSLNNGANSARADYNAYPNARTYSVGCRLSF</sequence>
<evidence type="ECO:0000259" key="13">
    <source>
        <dbReference type="Pfam" id="PF07715"/>
    </source>
</evidence>
<dbReference type="Pfam" id="PF07715">
    <property type="entry name" value="Plug"/>
    <property type="match status" value="1"/>
</dbReference>